<dbReference type="SUPFAM" id="SSF75304">
    <property type="entry name" value="Amidase signature (AS) enzymes"/>
    <property type="match status" value="1"/>
</dbReference>
<feature type="domain" description="Amidase" evidence="2">
    <location>
        <begin position="26"/>
        <end position="457"/>
    </location>
</feature>
<evidence type="ECO:0000259" key="2">
    <source>
        <dbReference type="Pfam" id="PF01425"/>
    </source>
</evidence>
<dbReference type="Gene3D" id="3.90.1300.10">
    <property type="entry name" value="Amidase signature (AS) domain"/>
    <property type="match status" value="1"/>
</dbReference>
<evidence type="ECO:0000256" key="1">
    <source>
        <dbReference type="ARBA" id="ARBA00009199"/>
    </source>
</evidence>
<dbReference type="InterPro" id="IPR000120">
    <property type="entry name" value="Amidase"/>
</dbReference>
<dbReference type="InterPro" id="IPR023631">
    <property type="entry name" value="Amidase_dom"/>
</dbReference>
<comment type="similarity">
    <text evidence="1">Belongs to the amidase family.</text>
</comment>
<gene>
    <name evidence="3" type="ORF">V8N49_19355</name>
</gene>
<evidence type="ECO:0000313" key="3">
    <source>
        <dbReference type="EMBL" id="MEI2683809.1"/>
    </source>
</evidence>
<dbReference type="PANTHER" id="PTHR11895">
    <property type="entry name" value="TRANSAMIDASE"/>
    <property type="match status" value="1"/>
</dbReference>
<sequence length="481" mass="51753">MFDDLLDGDATNLAAHIRHGEVSALEITRAALDRMESRDGQIHAFCTPTPQRALAQAAAVDARRARGETLPPLAGVPLAVKDLISTAGVKTTSGSAIYRDFVPDEDDICVERLMAAGAVMLGKTTAPEFGYSGVGDNLLFPTPRNPWDLSKTPGGSSAGSGAALAARLCPLALGSDGGGSVRIPAAHCGIYGFKPSMGRVPLWPGCRDDRYPGVSSWESLEHIGPMTRSVRDAALMMSVMAGPDMRDRHSIPCSDVEWLGSLRQPVRGLRVAFSANFGFVALDPQVRALVSRAAQRFADDLGCTVELVDPPFGDQVESFRAIVALETDLSGMRAQLPEFGGQMAAHLVAMLQRPWQAAEFTDAMTARKRLVNTLWRFMQGYDLLITPTLAAPPFPLGMQGPEEINGRRVSSDHWLSFCFPFNFSGQPAASVPCGFTAEGLPVGLQIVGRHLDDARVLAASAAFERLQPWKHHQPVRFAPEL</sequence>
<proteinExistence type="inferred from homology"/>
<dbReference type="Proteomes" id="UP001306592">
    <property type="component" value="Unassembled WGS sequence"/>
</dbReference>
<dbReference type="InterPro" id="IPR036928">
    <property type="entry name" value="AS_sf"/>
</dbReference>
<dbReference type="PANTHER" id="PTHR11895:SF7">
    <property type="entry name" value="GLUTAMYL-TRNA(GLN) AMIDOTRANSFERASE SUBUNIT A, MITOCHONDRIAL"/>
    <property type="match status" value="1"/>
</dbReference>
<reference evidence="3 4" key="1">
    <citation type="submission" date="2024-02" db="EMBL/GenBank/DDBJ databases">
        <title>First report Erwinia aphidicola in onion in Chile.</title>
        <authorList>
            <person name="Valenzuela M."/>
            <person name="Pena M."/>
            <person name="Dutta B."/>
        </authorList>
    </citation>
    <scope>NUCLEOTIDE SEQUENCE [LARGE SCALE GENOMIC DNA]</scope>
    <source>
        <strain evidence="3 4">QCJ3A</strain>
    </source>
</reference>
<protein>
    <submittedName>
        <fullName evidence="3">Amidase family protein</fullName>
    </submittedName>
</protein>
<evidence type="ECO:0000313" key="4">
    <source>
        <dbReference type="Proteomes" id="UP001306592"/>
    </source>
</evidence>
<name>A0ABU8DJX0_ERWAP</name>
<organism evidence="3 4">
    <name type="scientific">Erwinia aphidicola</name>
    <dbReference type="NCBI Taxonomy" id="68334"/>
    <lineage>
        <taxon>Bacteria</taxon>
        <taxon>Pseudomonadati</taxon>
        <taxon>Pseudomonadota</taxon>
        <taxon>Gammaproteobacteria</taxon>
        <taxon>Enterobacterales</taxon>
        <taxon>Erwiniaceae</taxon>
        <taxon>Erwinia</taxon>
    </lineage>
</organism>
<dbReference type="RefSeq" id="WP_336203620.1">
    <property type="nucleotide sequence ID" value="NZ_JBANEI010000016.1"/>
</dbReference>
<dbReference type="EMBL" id="JBANEI010000016">
    <property type="protein sequence ID" value="MEI2683809.1"/>
    <property type="molecule type" value="Genomic_DNA"/>
</dbReference>
<dbReference type="Pfam" id="PF01425">
    <property type="entry name" value="Amidase"/>
    <property type="match status" value="1"/>
</dbReference>
<keyword evidence="4" id="KW-1185">Reference proteome</keyword>
<accession>A0ABU8DJX0</accession>
<comment type="caution">
    <text evidence="3">The sequence shown here is derived from an EMBL/GenBank/DDBJ whole genome shotgun (WGS) entry which is preliminary data.</text>
</comment>